<organism evidence="2 3">
    <name type="scientific">Ferrimonas marina</name>
    <dbReference type="NCBI Taxonomy" id="299255"/>
    <lineage>
        <taxon>Bacteria</taxon>
        <taxon>Pseudomonadati</taxon>
        <taxon>Pseudomonadota</taxon>
        <taxon>Gammaproteobacteria</taxon>
        <taxon>Alteromonadales</taxon>
        <taxon>Ferrimonadaceae</taxon>
        <taxon>Ferrimonas</taxon>
    </lineage>
</organism>
<proteinExistence type="predicted"/>
<reference evidence="2 3" key="1">
    <citation type="submission" date="2016-11" db="EMBL/GenBank/DDBJ databases">
        <authorList>
            <person name="Jaros S."/>
            <person name="Januszkiewicz K."/>
            <person name="Wedrychowicz H."/>
        </authorList>
    </citation>
    <scope>NUCLEOTIDE SEQUENCE [LARGE SCALE GENOMIC DNA]</scope>
    <source>
        <strain evidence="2 3">DSM 16917</strain>
    </source>
</reference>
<evidence type="ECO:0000256" key="1">
    <source>
        <dbReference type="SAM" id="SignalP"/>
    </source>
</evidence>
<dbReference type="RefSeq" id="WP_082766594.1">
    <property type="nucleotide sequence ID" value="NZ_FQXG01000002.1"/>
</dbReference>
<dbReference type="SUPFAM" id="SSF102198">
    <property type="entry name" value="Putative cyclase"/>
    <property type="match status" value="1"/>
</dbReference>
<dbReference type="AlphaFoldDB" id="A0A1M5RFI7"/>
<dbReference type="Gene3D" id="3.50.30.50">
    <property type="entry name" value="Putative cyclase"/>
    <property type="match status" value="1"/>
</dbReference>
<dbReference type="PANTHER" id="PTHR31118">
    <property type="entry name" value="CYCLASE-LIKE PROTEIN 2"/>
    <property type="match status" value="1"/>
</dbReference>
<sequence length="259" mass="28201">MRPALLAILLIAQPALAGFDGVWLDLTHSFNRAAIYWPTADSFEKTVVAEGETDKGFYYSAYNFRAAEHGGTHVDAPIHFARGMRSVGQIPLEQLIGPGVVIDIRPQAEENRNYQATVEDIKAWESEHGPLPEGAIVLFNTGSSDLWPDKERYMGTAERGADAVAKLRFPGIHPNAARFLANERNIKAVGLDTPSIDYGGSTLFETHQILFKNNIPGIENVANLNALPAKGFEVIGLPMKIQGGSGAPLRIVAFLPNVR</sequence>
<keyword evidence="1" id="KW-0732">Signal</keyword>
<feature type="signal peptide" evidence="1">
    <location>
        <begin position="1"/>
        <end position="17"/>
    </location>
</feature>
<keyword evidence="3" id="KW-1185">Reference proteome</keyword>
<protein>
    <submittedName>
        <fullName evidence="2">Kynurenine formamidase</fullName>
    </submittedName>
</protein>
<evidence type="ECO:0000313" key="2">
    <source>
        <dbReference type="EMBL" id="SHH25031.1"/>
    </source>
</evidence>
<dbReference type="Proteomes" id="UP000184268">
    <property type="component" value="Unassembled WGS sequence"/>
</dbReference>
<dbReference type="GO" id="GO:0019441">
    <property type="term" value="P:L-tryptophan catabolic process to kynurenine"/>
    <property type="evidence" value="ECO:0007669"/>
    <property type="project" value="InterPro"/>
</dbReference>
<dbReference type="InterPro" id="IPR007325">
    <property type="entry name" value="KFase/CYL"/>
</dbReference>
<dbReference type="GO" id="GO:0004061">
    <property type="term" value="F:arylformamidase activity"/>
    <property type="evidence" value="ECO:0007669"/>
    <property type="project" value="InterPro"/>
</dbReference>
<name>A0A1M5RFI7_9GAMM</name>
<feature type="chain" id="PRO_5012590114" evidence="1">
    <location>
        <begin position="18"/>
        <end position="259"/>
    </location>
</feature>
<evidence type="ECO:0000313" key="3">
    <source>
        <dbReference type="Proteomes" id="UP000184268"/>
    </source>
</evidence>
<dbReference type="PANTHER" id="PTHR31118:SF12">
    <property type="entry name" value="CYCLASE-LIKE PROTEIN 2"/>
    <property type="match status" value="1"/>
</dbReference>
<accession>A0A1M5RFI7</accession>
<dbReference type="OrthoDB" id="7067800at2"/>
<dbReference type="STRING" id="299255.SAMN02745129_1603"/>
<gene>
    <name evidence="2" type="ORF">SAMN02745129_1603</name>
</gene>
<dbReference type="InterPro" id="IPR037175">
    <property type="entry name" value="KFase_sf"/>
</dbReference>
<dbReference type="EMBL" id="FQXG01000002">
    <property type="protein sequence ID" value="SHH25031.1"/>
    <property type="molecule type" value="Genomic_DNA"/>
</dbReference>
<dbReference type="Pfam" id="PF04199">
    <property type="entry name" value="Cyclase"/>
    <property type="match status" value="1"/>
</dbReference>